<proteinExistence type="predicted"/>
<dbReference type="Proteomes" id="UP000034107">
    <property type="component" value="Unassembled WGS sequence"/>
</dbReference>
<evidence type="ECO:0000313" key="2">
    <source>
        <dbReference type="EMBL" id="KKU21428.1"/>
    </source>
</evidence>
<dbReference type="Gene3D" id="3.40.50.1820">
    <property type="entry name" value="alpha/beta hydrolase"/>
    <property type="match status" value="1"/>
</dbReference>
<accession>A0A0G1QUF1</accession>
<dbReference type="SUPFAM" id="SSF53474">
    <property type="entry name" value="alpha/beta-Hydrolases"/>
    <property type="match status" value="1"/>
</dbReference>
<dbReference type="AlphaFoldDB" id="A0A0G1QUF1"/>
<feature type="domain" description="AB hydrolase-1" evidence="1">
    <location>
        <begin position="33"/>
        <end position="247"/>
    </location>
</feature>
<dbReference type="EMBL" id="LCLS01000017">
    <property type="protein sequence ID" value="KKU21428.1"/>
    <property type="molecule type" value="Genomic_DNA"/>
</dbReference>
<comment type="caution">
    <text evidence="2">The sequence shown here is derived from an EMBL/GenBank/DDBJ whole genome shotgun (WGS) entry which is preliminary data.</text>
</comment>
<name>A0A0G1QUF1_9BACT</name>
<dbReference type="GO" id="GO:0016787">
    <property type="term" value="F:hydrolase activity"/>
    <property type="evidence" value="ECO:0007669"/>
    <property type="project" value="UniProtKB-KW"/>
</dbReference>
<dbReference type="PANTHER" id="PTHR43798:SF33">
    <property type="entry name" value="HYDROLASE, PUTATIVE (AFU_ORTHOLOGUE AFUA_2G14860)-RELATED"/>
    <property type="match status" value="1"/>
</dbReference>
<protein>
    <submittedName>
        <fullName evidence="2">Hydrolase, alpha/beta fold family protein</fullName>
    </submittedName>
</protein>
<dbReference type="PRINTS" id="PR00111">
    <property type="entry name" value="ABHYDROLASE"/>
</dbReference>
<evidence type="ECO:0000259" key="1">
    <source>
        <dbReference type="Pfam" id="PF12697"/>
    </source>
</evidence>
<dbReference type="Pfam" id="PF12697">
    <property type="entry name" value="Abhydrolase_6"/>
    <property type="match status" value="1"/>
</dbReference>
<evidence type="ECO:0000313" key="3">
    <source>
        <dbReference type="Proteomes" id="UP000034107"/>
    </source>
</evidence>
<dbReference type="InterPro" id="IPR050266">
    <property type="entry name" value="AB_hydrolase_sf"/>
</dbReference>
<reference evidence="2 3" key="1">
    <citation type="journal article" date="2015" name="Nature">
        <title>rRNA introns, odd ribosomes, and small enigmatic genomes across a large radiation of phyla.</title>
        <authorList>
            <person name="Brown C.T."/>
            <person name="Hug L.A."/>
            <person name="Thomas B.C."/>
            <person name="Sharon I."/>
            <person name="Castelle C.J."/>
            <person name="Singh A."/>
            <person name="Wilkins M.J."/>
            <person name="Williams K.H."/>
            <person name="Banfield J.F."/>
        </authorList>
    </citation>
    <scope>NUCLEOTIDE SEQUENCE [LARGE SCALE GENOMIC DNA]</scope>
</reference>
<sequence length="254" mass="28274">MLPLSQKQISIRGLLVNYYTRVGDNRQHKKTFIFLHGWRSSGTIWFAITSKITDANLCCMDFPGFGRSTLPQGVMDLNEYASIVRDFISKLGLTNITLVGHSFGGRVAIKLVSTNPELVSRLVLVDSAGFASSASRKAALGIVARMVRPLFRPAFMHSLRRKIYTLMGTEDYVATPELKDTFVKVVNEDLSDAMRTIKTQTLIVWGGQDKETPLAMGEKIHSLIPHSRLEVIKNAGHFSFLDNPSAFTNLLNNV</sequence>
<organism evidence="2 3">
    <name type="scientific">Candidatus Nomurabacteria bacterium GW2011_GWA1_46_11</name>
    <dbReference type="NCBI Taxonomy" id="1618732"/>
    <lineage>
        <taxon>Bacteria</taxon>
        <taxon>Candidatus Nomuraibacteriota</taxon>
    </lineage>
</organism>
<dbReference type="GO" id="GO:0016020">
    <property type="term" value="C:membrane"/>
    <property type="evidence" value="ECO:0007669"/>
    <property type="project" value="TreeGrafter"/>
</dbReference>
<dbReference type="InterPro" id="IPR029058">
    <property type="entry name" value="AB_hydrolase_fold"/>
</dbReference>
<gene>
    <name evidence="2" type="ORF">UX31_C0017G0012</name>
</gene>
<dbReference type="PANTHER" id="PTHR43798">
    <property type="entry name" value="MONOACYLGLYCEROL LIPASE"/>
    <property type="match status" value="1"/>
</dbReference>
<dbReference type="InterPro" id="IPR000073">
    <property type="entry name" value="AB_hydrolase_1"/>
</dbReference>
<keyword evidence="2" id="KW-0378">Hydrolase</keyword>